<evidence type="ECO:0000313" key="2">
    <source>
        <dbReference type="EMBL" id="SVB06539.1"/>
    </source>
</evidence>
<feature type="non-terminal residue" evidence="2">
    <location>
        <position position="33"/>
    </location>
</feature>
<proteinExistence type="predicted"/>
<reference evidence="2" key="1">
    <citation type="submission" date="2018-05" db="EMBL/GenBank/DDBJ databases">
        <authorList>
            <person name="Lanie J.A."/>
            <person name="Ng W.-L."/>
            <person name="Kazmierczak K.M."/>
            <person name="Andrzejewski T.M."/>
            <person name="Davidsen T.M."/>
            <person name="Wayne K.J."/>
            <person name="Tettelin H."/>
            <person name="Glass J.I."/>
            <person name="Rusch D."/>
            <person name="Podicherti R."/>
            <person name="Tsui H.-C.T."/>
            <person name="Winkler M.E."/>
        </authorList>
    </citation>
    <scope>NUCLEOTIDE SEQUENCE</scope>
</reference>
<gene>
    <name evidence="2" type="ORF">METZ01_LOCUS159393</name>
</gene>
<name>A0A382AYJ7_9ZZZZ</name>
<feature type="non-terminal residue" evidence="2">
    <location>
        <position position="1"/>
    </location>
</feature>
<protein>
    <submittedName>
        <fullName evidence="2">Uncharacterized protein</fullName>
    </submittedName>
</protein>
<evidence type="ECO:0000256" key="1">
    <source>
        <dbReference type="SAM" id="MobiDB-lite"/>
    </source>
</evidence>
<accession>A0A382AYJ7</accession>
<feature type="compositionally biased region" description="Basic residues" evidence="1">
    <location>
        <begin position="22"/>
        <end position="33"/>
    </location>
</feature>
<dbReference type="EMBL" id="UINC01027386">
    <property type="protein sequence ID" value="SVB06539.1"/>
    <property type="molecule type" value="Genomic_DNA"/>
</dbReference>
<feature type="region of interest" description="Disordered" evidence="1">
    <location>
        <begin position="1"/>
        <end position="33"/>
    </location>
</feature>
<organism evidence="2">
    <name type="scientific">marine metagenome</name>
    <dbReference type="NCBI Taxonomy" id="408172"/>
    <lineage>
        <taxon>unclassified sequences</taxon>
        <taxon>metagenomes</taxon>
        <taxon>ecological metagenomes</taxon>
    </lineage>
</organism>
<dbReference type="AlphaFoldDB" id="A0A382AYJ7"/>
<sequence length="33" mass="3690">RTQRRSPKCRGGSPTTLPNAPRKGRSTGRRLKL</sequence>